<proteinExistence type="inferred from homology"/>
<dbReference type="eggNOG" id="COG0840">
    <property type="taxonomic scope" value="Bacteria"/>
</dbReference>
<organism evidence="7 8">
    <name type="scientific">Rhodospirillum rubrum (strain ATCC 11170 / ATH 1.1.1 / DSM 467 / LMG 4362 / NCIMB 8255 / S1)</name>
    <dbReference type="NCBI Taxonomy" id="269796"/>
    <lineage>
        <taxon>Bacteria</taxon>
        <taxon>Pseudomonadati</taxon>
        <taxon>Pseudomonadota</taxon>
        <taxon>Alphaproteobacteria</taxon>
        <taxon>Rhodospirillales</taxon>
        <taxon>Rhodospirillaceae</taxon>
        <taxon>Rhodospirillum</taxon>
    </lineage>
</organism>
<feature type="domain" description="Methyl-accepting transducer" evidence="6">
    <location>
        <begin position="205"/>
        <end position="459"/>
    </location>
</feature>
<keyword evidence="5" id="KW-0812">Transmembrane</keyword>
<dbReference type="InterPro" id="IPR004090">
    <property type="entry name" value="Chemotax_Me-accpt_rcpt"/>
</dbReference>
<dbReference type="HOGENOM" id="CLU_000445_137_0_5"/>
<feature type="transmembrane region" description="Helical" evidence="5">
    <location>
        <begin position="115"/>
        <end position="136"/>
    </location>
</feature>
<keyword evidence="5" id="KW-0472">Membrane</keyword>
<protein>
    <submittedName>
        <fullName evidence="7">Methyl-accepting chemotaxis sensory transducer</fullName>
    </submittedName>
</protein>
<dbReference type="Proteomes" id="UP000001929">
    <property type="component" value="Chromosome"/>
</dbReference>
<dbReference type="PhylomeDB" id="Q2RSE9"/>
<dbReference type="GO" id="GO:0006935">
    <property type="term" value="P:chemotaxis"/>
    <property type="evidence" value="ECO:0007669"/>
    <property type="project" value="InterPro"/>
</dbReference>
<feature type="transmembrane region" description="Helical" evidence="5">
    <location>
        <begin position="39"/>
        <end position="60"/>
    </location>
</feature>
<dbReference type="PRINTS" id="PR00260">
    <property type="entry name" value="CHEMTRNSDUCR"/>
</dbReference>
<feature type="compositionally biased region" description="Polar residues" evidence="4">
    <location>
        <begin position="242"/>
        <end position="253"/>
    </location>
</feature>
<keyword evidence="1 3" id="KW-0807">Transducer</keyword>
<dbReference type="GO" id="GO:0016020">
    <property type="term" value="C:membrane"/>
    <property type="evidence" value="ECO:0007669"/>
    <property type="project" value="InterPro"/>
</dbReference>
<dbReference type="Gene3D" id="1.10.287.950">
    <property type="entry name" value="Methyl-accepting chemotaxis protein"/>
    <property type="match status" value="1"/>
</dbReference>
<feature type="transmembrane region" description="Helical" evidence="5">
    <location>
        <begin position="142"/>
        <end position="164"/>
    </location>
</feature>
<dbReference type="InterPro" id="IPR004089">
    <property type="entry name" value="MCPsignal_dom"/>
</dbReference>
<evidence type="ECO:0000313" key="8">
    <source>
        <dbReference type="Proteomes" id="UP000001929"/>
    </source>
</evidence>
<dbReference type="PATRIC" id="fig|269796.9.peg.2239"/>
<dbReference type="PANTHER" id="PTHR32089">
    <property type="entry name" value="METHYL-ACCEPTING CHEMOTAXIS PROTEIN MCPB"/>
    <property type="match status" value="1"/>
</dbReference>
<dbReference type="KEGG" id="rru:Rru_A2146"/>
<keyword evidence="8" id="KW-1185">Reference proteome</keyword>
<dbReference type="PROSITE" id="PS50111">
    <property type="entry name" value="CHEMOTAXIS_TRANSDUC_2"/>
    <property type="match status" value="1"/>
</dbReference>
<evidence type="ECO:0000256" key="2">
    <source>
        <dbReference type="ARBA" id="ARBA00029447"/>
    </source>
</evidence>
<comment type="similarity">
    <text evidence="2">Belongs to the methyl-accepting chemotaxis (MCP) protein family.</text>
</comment>
<dbReference type="SMART" id="SM00283">
    <property type="entry name" value="MA"/>
    <property type="match status" value="1"/>
</dbReference>
<evidence type="ECO:0000259" key="6">
    <source>
        <dbReference type="PROSITE" id="PS50111"/>
    </source>
</evidence>
<feature type="transmembrane region" description="Helical" evidence="5">
    <location>
        <begin position="12"/>
        <end position="33"/>
    </location>
</feature>
<feature type="region of interest" description="Disordered" evidence="4">
    <location>
        <begin position="238"/>
        <end position="274"/>
    </location>
</feature>
<evidence type="ECO:0000313" key="7">
    <source>
        <dbReference type="EMBL" id="ABC22946.1"/>
    </source>
</evidence>
<sequence length="485" mass="50344">MSREIALLRKGVLRFFIPFLLLQVALVAVAGLITGAAMLAGLAVSALFAAIPVALIFLAGDSPASRSAIGVGLVIQVAVLVFMFRGHPWQIDIHLYFFAVLAILVVLCDARVILAAALTIAAHHLILTYAMPAWVFPPGADLGRVALHAAIVIIETVTLVWVIVRMTTSFATAEQAVVEANTAREDARKVAEERLRLEAAAAEAQVTAVRGVADDLEGSVGTALGALKDDSATMRRAAEALNGSSESSRQVSSMARDLSERTAEGVESMAQAARTMTQSVSGILESVRHSDALSRSALTDTERATEKVAALSTAAERIGEVVGLISAVAAQTNLLALNATIEAARAGDAGKGFAVVANEVKTLATQTARATDEIAAQVTGIQGATRDSAAVIATISRSMTDISATVSAIAAAMEDQGKASQLVAGTIDAVSSLAHELGEVISRMDGLTGDFSANAATMRGLSDHAVDEIDRLDQSVIAFVGRLRA</sequence>
<dbReference type="PANTHER" id="PTHR32089:SF112">
    <property type="entry name" value="LYSOZYME-LIKE PROTEIN-RELATED"/>
    <property type="match status" value="1"/>
</dbReference>
<reference evidence="7 8" key="1">
    <citation type="journal article" date="2011" name="Stand. Genomic Sci.">
        <title>Complete genome sequence of Rhodospirillum rubrum type strain (S1).</title>
        <authorList>
            <person name="Munk A.C."/>
            <person name="Copeland A."/>
            <person name="Lucas S."/>
            <person name="Lapidus A."/>
            <person name="Del Rio T.G."/>
            <person name="Barry K."/>
            <person name="Detter J.C."/>
            <person name="Hammon N."/>
            <person name="Israni S."/>
            <person name="Pitluck S."/>
            <person name="Brettin T."/>
            <person name="Bruce D."/>
            <person name="Han C."/>
            <person name="Tapia R."/>
            <person name="Gilna P."/>
            <person name="Schmutz J."/>
            <person name="Larimer F."/>
            <person name="Land M."/>
            <person name="Kyrpides N.C."/>
            <person name="Mavromatis K."/>
            <person name="Richardson P."/>
            <person name="Rohde M."/>
            <person name="Goker M."/>
            <person name="Klenk H.P."/>
            <person name="Zhang Y."/>
            <person name="Roberts G.P."/>
            <person name="Reslewic S."/>
            <person name="Schwartz D.C."/>
        </authorList>
    </citation>
    <scope>NUCLEOTIDE SEQUENCE [LARGE SCALE GENOMIC DNA]</scope>
    <source>
        <strain evidence="8">ATCC 11170 / ATH 1.1.1 / DSM 467 / LMG 4362 / NCIMB 8255 / S1</strain>
    </source>
</reference>
<dbReference type="SUPFAM" id="SSF58104">
    <property type="entry name" value="Methyl-accepting chemotaxis protein (MCP) signaling domain"/>
    <property type="match status" value="1"/>
</dbReference>
<gene>
    <name evidence="7" type="ordered locus">Rru_A2146</name>
</gene>
<dbReference type="Pfam" id="PF00015">
    <property type="entry name" value="MCPsignal"/>
    <property type="match status" value="1"/>
</dbReference>
<evidence type="ECO:0000256" key="4">
    <source>
        <dbReference type="SAM" id="MobiDB-lite"/>
    </source>
</evidence>
<feature type="transmembrane region" description="Helical" evidence="5">
    <location>
        <begin position="67"/>
        <end position="85"/>
    </location>
</feature>
<evidence type="ECO:0000256" key="3">
    <source>
        <dbReference type="PROSITE-ProRule" id="PRU00284"/>
    </source>
</evidence>
<dbReference type="STRING" id="269796.Rru_A2146"/>
<keyword evidence="5" id="KW-1133">Transmembrane helix</keyword>
<dbReference type="EMBL" id="CP000230">
    <property type="protein sequence ID" value="ABC22946.1"/>
    <property type="molecule type" value="Genomic_DNA"/>
</dbReference>
<dbReference type="RefSeq" id="WP_011389995.1">
    <property type="nucleotide sequence ID" value="NC_007643.1"/>
</dbReference>
<feature type="transmembrane region" description="Helical" evidence="5">
    <location>
        <begin position="91"/>
        <end position="108"/>
    </location>
</feature>
<name>Q2RSE9_RHORT</name>
<evidence type="ECO:0000256" key="1">
    <source>
        <dbReference type="ARBA" id="ARBA00023224"/>
    </source>
</evidence>
<evidence type="ECO:0000256" key="5">
    <source>
        <dbReference type="SAM" id="Phobius"/>
    </source>
</evidence>
<dbReference type="AlphaFoldDB" id="Q2RSE9"/>
<accession>Q2RSE9</accession>
<dbReference type="EnsemblBacteria" id="ABC22946">
    <property type="protein sequence ID" value="ABC22946"/>
    <property type="gene ID" value="Rru_A2146"/>
</dbReference>
<dbReference type="GO" id="GO:0004888">
    <property type="term" value="F:transmembrane signaling receptor activity"/>
    <property type="evidence" value="ECO:0007669"/>
    <property type="project" value="InterPro"/>
</dbReference>
<dbReference type="GO" id="GO:0007165">
    <property type="term" value="P:signal transduction"/>
    <property type="evidence" value="ECO:0007669"/>
    <property type="project" value="UniProtKB-KW"/>
</dbReference>